<name>A0ABQ9JRW2_9CUCU</name>
<organism evidence="1 2">
    <name type="scientific">Molorchus minor</name>
    <dbReference type="NCBI Taxonomy" id="1323400"/>
    <lineage>
        <taxon>Eukaryota</taxon>
        <taxon>Metazoa</taxon>
        <taxon>Ecdysozoa</taxon>
        <taxon>Arthropoda</taxon>
        <taxon>Hexapoda</taxon>
        <taxon>Insecta</taxon>
        <taxon>Pterygota</taxon>
        <taxon>Neoptera</taxon>
        <taxon>Endopterygota</taxon>
        <taxon>Coleoptera</taxon>
        <taxon>Polyphaga</taxon>
        <taxon>Cucujiformia</taxon>
        <taxon>Chrysomeloidea</taxon>
        <taxon>Cerambycidae</taxon>
        <taxon>Lamiinae</taxon>
        <taxon>Monochamini</taxon>
        <taxon>Molorchus</taxon>
    </lineage>
</organism>
<protein>
    <submittedName>
        <fullName evidence="1">Uncharacterized protein</fullName>
    </submittedName>
</protein>
<sequence length="268" mass="31380">MQVDFKVTHRCECINKQVNVAIVQPMCIADGEEPPQEEIENLNHPPVDLPRGGETIRPSKHGFRIAAKYLHQFQCDQSFSYFHYMWETEVIPNASTNVPDLNTPRLKEIRLVQEKRPSAPILIDTLPTENFFKNHHIGKSRNHWKYCRNLVLTPAEKVTRIIEFVNNKAQPPVVVETSHLRAGEREPRDIIHLPGFSCCMEQQINFRVLGNDTPQRLEELCEWIESEVNDSSLEWVFLLKYECGHIFKPICRYLYPEILHLQQKYHTL</sequence>
<accession>A0ABQ9JRW2</accession>
<reference evidence="1" key="1">
    <citation type="journal article" date="2023" name="Insect Mol. Biol.">
        <title>Genome sequencing provides insights into the evolution of gene families encoding plant cell wall-degrading enzymes in longhorned beetles.</title>
        <authorList>
            <person name="Shin N.R."/>
            <person name="Okamura Y."/>
            <person name="Kirsch R."/>
            <person name="Pauchet Y."/>
        </authorList>
    </citation>
    <scope>NUCLEOTIDE SEQUENCE</scope>
    <source>
        <strain evidence="1">MMC_N1</strain>
    </source>
</reference>
<evidence type="ECO:0000313" key="1">
    <source>
        <dbReference type="EMBL" id="KAJ8980576.1"/>
    </source>
</evidence>
<comment type="caution">
    <text evidence="1">The sequence shown here is derived from an EMBL/GenBank/DDBJ whole genome shotgun (WGS) entry which is preliminary data.</text>
</comment>
<keyword evidence="2" id="KW-1185">Reference proteome</keyword>
<evidence type="ECO:0000313" key="2">
    <source>
        <dbReference type="Proteomes" id="UP001162164"/>
    </source>
</evidence>
<proteinExistence type="predicted"/>
<gene>
    <name evidence="1" type="ORF">NQ317_018703</name>
</gene>
<dbReference type="Proteomes" id="UP001162164">
    <property type="component" value="Unassembled WGS sequence"/>
</dbReference>
<dbReference type="EMBL" id="JAPWTJ010000251">
    <property type="protein sequence ID" value="KAJ8980576.1"/>
    <property type="molecule type" value="Genomic_DNA"/>
</dbReference>